<dbReference type="RefSeq" id="WP_307349342.1">
    <property type="nucleotide sequence ID" value="NZ_JAUSVS010000004.1"/>
</dbReference>
<organism evidence="7 8">
    <name type="scientific">Caulobacter ginsengisoli</name>
    <dbReference type="NCBI Taxonomy" id="400775"/>
    <lineage>
        <taxon>Bacteria</taxon>
        <taxon>Pseudomonadati</taxon>
        <taxon>Pseudomonadota</taxon>
        <taxon>Alphaproteobacteria</taxon>
        <taxon>Caulobacterales</taxon>
        <taxon>Caulobacteraceae</taxon>
        <taxon>Caulobacter</taxon>
    </lineage>
</organism>
<dbReference type="Gene3D" id="3.90.1150.10">
    <property type="entry name" value="Aspartate Aminotransferase, domain 1"/>
    <property type="match status" value="1"/>
</dbReference>
<keyword evidence="3" id="KW-0210">Decarboxylase</keyword>
<protein>
    <submittedName>
        <fullName evidence="7">Aromatic-L-amino-acid decarboxylase</fullName>
        <ecNumber evidence="7">4.1.1.28</ecNumber>
    </submittedName>
</protein>
<comment type="similarity">
    <text evidence="2 6">Belongs to the group II decarboxylase family.</text>
</comment>
<dbReference type="InterPro" id="IPR010977">
    <property type="entry name" value="Aromatic_deC"/>
</dbReference>
<dbReference type="PANTHER" id="PTHR11999:SF70">
    <property type="entry name" value="MIP05841P"/>
    <property type="match status" value="1"/>
</dbReference>
<keyword evidence="4 6" id="KW-0663">Pyridoxal phosphate</keyword>
<comment type="caution">
    <text evidence="7">The sequence shown here is derived from an EMBL/GenBank/DDBJ whole genome shotgun (WGS) entry which is preliminary data.</text>
</comment>
<name>A0ABU0IRC9_9CAUL</name>
<reference evidence="7 8" key="1">
    <citation type="submission" date="2023-07" db="EMBL/GenBank/DDBJ databases">
        <title>Genomic Encyclopedia of Type Strains, Phase IV (KMG-IV): sequencing the most valuable type-strain genomes for metagenomic binning, comparative biology and taxonomic classification.</title>
        <authorList>
            <person name="Goeker M."/>
        </authorList>
    </citation>
    <scope>NUCLEOTIDE SEQUENCE [LARGE SCALE GENOMIC DNA]</scope>
    <source>
        <strain evidence="7 8">DSM 18695</strain>
    </source>
</reference>
<dbReference type="InterPro" id="IPR015422">
    <property type="entry name" value="PyrdxlP-dep_Trfase_small"/>
</dbReference>
<evidence type="ECO:0000256" key="3">
    <source>
        <dbReference type="ARBA" id="ARBA00022793"/>
    </source>
</evidence>
<comment type="cofactor">
    <cofactor evidence="1 6">
        <name>pyridoxal 5'-phosphate</name>
        <dbReference type="ChEBI" id="CHEBI:597326"/>
    </cofactor>
</comment>
<dbReference type="Pfam" id="PF00282">
    <property type="entry name" value="Pyridoxal_deC"/>
    <property type="match status" value="1"/>
</dbReference>
<dbReference type="PANTHER" id="PTHR11999">
    <property type="entry name" value="GROUP II PYRIDOXAL-5-PHOSPHATE DECARBOXYLASE"/>
    <property type="match status" value="1"/>
</dbReference>
<proteinExistence type="inferred from homology"/>
<dbReference type="InterPro" id="IPR002129">
    <property type="entry name" value="PyrdxlP-dep_de-COase"/>
</dbReference>
<dbReference type="EC" id="4.1.1.28" evidence="7"/>
<dbReference type="InterPro" id="IPR015424">
    <property type="entry name" value="PyrdxlP-dep_Trfase"/>
</dbReference>
<dbReference type="GO" id="GO:0004058">
    <property type="term" value="F:aromatic-L-amino-acid decarboxylase activity"/>
    <property type="evidence" value="ECO:0007669"/>
    <property type="project" value="UniProtKB-EC"/>
</dbReference>
<sequence>MERPDADALDRARHHAQAWLDGLGTRPVYAPASLDELRQSLGRPTPERGLPAAQVVDELARDAERGLHGSQGGRFFGWVIGGGLPAAIGADWLTAVWDQNACLHASGPAAAVVEEVAGAWLKDLFGLPAEASFAFVTGCQMAHVTGLAAARHAVLRDRGWDVERQGLSGAPPIRVLSNADRHASVDIALRILGIGTDALEPLAMDDNRQVTPEGLSAKLAERDAPTIVILQAGELNLAAFDPFAQLCPIARAAGAWTHVDGAFGLWARVSPAHRHLAQGIELADSWTTDGHKYLNVPYDSGLAFVRDADAHRAAMTMTTSYFPAGGGTARDPFDWNPELSRRARGFAVYAAIRELGREGLADLVRRTSRHARALAEGIGALPGAELVMVSDLNQALVRFGDDARTDAVIAQINASGEALFGGVSWRGRRCMRISVSNWRTGEADVARTIKAVGAVLAG</sequence>
<evidence type="ECO:0000256" key="5">
    <source>
        <dbReference type="ARBA" id="ARBA00023239"/>
    </source>
</evidence>
<evidence type="ECO:0000256" key="6">
    <source>
        <dbReference type="RuleBase" id="RU000382"/>
    </source>
</evidence>
<dbReference type="Gene3D" id="3.40.640.10">
    <property type="entry name" value="Type I PLP-dependent aspartate aminotransferase-like (Major domain)"/>
    <property type="match status" value="1"/>
</dbReference>
<dbReference type="InterPro" id="IPR015421">
    <property type="entry name" value="PyrdxlP-dep_Trfase_major"/>
</dbReference>
<gene>
    <name evidence="7" type="ORF">QO010_002355</name>
</gene>
<evidence type="ECO:0000256" key="2">
    <source>
        <dbReference type="ARBA" id="ARBA00009533"/>
    </source>
</evidence>
<evidence type="ECO:0000256" key="1">
    <source>
        <dbReference type="ARBA" id="ARBA00001933"/>
    </source>
</evidence>
<keyword evidence="5 6" id="KW-0456">Lyase</keyword>
<dbReference type="EMBL" id="JAUSVS010000004">
    <property type="protein sequence ID" value="MDQ0464571.1"/>
    <property type="molecule type" value="Genomic_DNA"/>
</dbReference>
<evidence type="ECO:0000313" key="7">
    <source>
        <dbReference type="EMBL" id="MDQ0464571.1"/>
    </source>
</evidence>
<dbReference type="SUPFAM" id="SSF53383">
    <property type="entry name" value="PLP-dependent transferases"/>
    <property type="match status" value="1"/>
</dbReference>
<keyword evidence="8" id="KW-1185">Reference proteome</keyword>
<evidence type="ECO:0000313" key="8">
    <source>
        <dbReference type="Proteomes" id="UP001228905"/>
    </source>
</evidence>
<accession>A0ABU0IRC9</accession>
<dbReference type="Proteomes" id="UP001228905">
    <property type="component" value="Unassembled WGS sequence"/>
</dbReference>
<evidence type="ECO:0000256" key="4">
    <source>
        <dbReference type="ARBA" id="ARBA00022898"/>
    </source>
</evidence>